<keyword evidence="1" id="KW-0812">Transmembrane</keyword>
<proteinExistence type="predicted"/>
<name>A0A7L4ZC62_PROMI</name>
<dbReference type="AlphaFoldDB" id="A0A7L4ZC62"/>
<evidence type="ECO:0000256" key="1">
    <source>
        <dbReference type="SAM" id="Phobius"/>
    </source>
</evidence>
<feature type="transmembrane region" description="Helical" evidence="1">
    <location>
        <begin position="68"/>
        <end position="87"/>
    </location>
</feature>
<reference evidence="3" key="2">
    <citation type="submission" date="2019-03" db="EMBL/GenBank/DDBJ databases">
        <authorList>
            <person name="Chen Y."/>
            <person name="Lei C."/>
        </authorList>
    </citation>
    <scope>NUCLEOTIDE SEQUENCE</scope>
    <source>
        <strain evidence="3">SCRJC7FQ</strain>
    </source>
</reference>
<accession>A0A7L4ZC62</accession>
<dbReference type="EMBL" id="MK630213">
    <property type="protein sequence ID" value="QHE90128.1"/>
    <property type="molecule type" value="Genomic_DNA"/>
</dbReference>
<dbReference type="RefSeq" id="WP_223672965.1">
    <property type="nucleotide sequence ID" value="NZ_CP047114.1"/>
</dbReference>
<keyword evidence="2" id="KW-0614">Plasmid</keyword>
<protein>
    <submittedName>
        <fullName evidence="2">Uncharacterized protein</fullName>
    </submittedName>
</protein>
<keyword evidence="1" id="KW-1133">Transmembrane helix</keyword>
<evidence type="ECO:0000313" key="3">
    <source>
        <dbReference type="EMBL" id="QHE90207.1"/>
    </source>
</evidence>
<feature type="transmembrane region" description="Helical" evidence="1">
    <location>
        <begin position="12"/>
        <end position="33"/>
    </location>
</feature>
<organism evidence="2">
    <name type="scientific">Proteus mirabilis</name>
    <dbReference type="NCBI Taxonomy" id="584"/>
    <lineage>
        <taxon>Bacteria</taxon>
        <taxon>Pseudomonadati</taxon>
        <taxon>Pseudomonadota</taxon>
        <taxon>Gammaproteobacteria</taxon>
        <taxon>Enterobacterales</taxon>
        <taxon>Morganellaceae</taxon>
        <taxon>Proteus</taxon>
    </lineage>
</organism>
<evidence type="ECO:0000313" key="2">
    <source>
        <dbReference type="EMBL" id="QHE90128.1"/>
    </source>
</evidence>
<keyword evidence="1" id="KW-0472">Membrane</keyword>
<sequence length="146" mass="16435">MDVLRFILRLPFILLRLAARSLVYLFTLLGFLLRPFTGRIRWAVPGWVTFAGNQLARLERGGNRYPKTISALLLLTAAVAAGSYYTWHWYQNKPKPVDVAPLVVQDISASVQRPSAVNYNRDDNSAQIVGIGSINHLFAPHPKYLT</sequence>
<geneLocation type="plasmid" evidence="2">
    <name>pHBRJC7</name>
</geneLocation>
<reference evidence="2" key="1">
    <citation type="submission" date="2019-03" db="EMBL/GenBank/DDBJ databases">
        <authorList>
            <person name="Gong L."/>
            <person name="Ge Q."/>
            <person name="Yan J."/>
            <person name="Zhang Y."/>
            <person name="Chen Y."/>
            <person name="Pan J."/>
        </authorList>
    </citation>
    <scope>NUCLEOTIDE SEQUENCE</scope>
    <source>
        <strain evidence="2">HBRJC7FQ</strain>
        <plasmid evidence="2">pHBRJC7</plasmid>
    </source>
</reference>
<dbReference type="EMBL" id="MK630214">
    <property type="protein sequence ID" value="QHE90207.1"/>
    <property type="molecule type" value="Genomic_DNA"/>
</dbReference>